<evidence type="ECO:0000313" key="2">
    <source>
        <dbReference type="EMBL" id="CDM87640.1"/>
    </source>
</evidence>
<gene>
    <name evidence="2" type="ORF">XBW1_0281</name>
</gene>
<sequence>MASYPVAIPAVGPITASALSAQLGNGKQYARSRDFAASGGRNTLLGISKRGDKNLRWLRVQCARVFIQNIAPLSGKLADWVKMQLTRKHSCVACCALANKLARIA</sequence>
<reference evidence="2 3" key="1">
    <citation type="submission" date="2014-02" db="EMBL/GenBank/DDBJ databases">
        <authorList>
            <person name="Genoscope - CEA"/>
        </authorList>
    </citation>
    <scope>NUCLEOTIDE SEQUENCE [LARGE SCALE GENOMIC DNA]</scope>
    <source>
        <strain evidence="2 3">CS03</strain>
    </source>
</reference>
<dbReference type="AlphaFoldDB" id="A0A0B6X2B3"/>
<name>A0A0B6X2B3_XENBV</name>
<dbReference type="PANTHER" id="PTHR33055">
    <property type="entry name" value="TRANSPOSASE FOR INSERTION SEQUENCE ELEMENT IS1111A"/>
    <property type="match status" value="1"/>
</dbReference>
<dbReference type="GO" id="GO:0006313">
    <property type="term" value="P:DNA transposition"/>
    <property type="evidence" value="ECO:0007669"/>
    <property type="project" value="InterPro"/>
</dbReference>
<dbReference type="Pfam" id="PF02371">
    <property type="entry name" value="Transposase_20"/>
    <property type="match status" value="1"/>
</dbReference>
<protein>
    <submittedName>
        <fullName evidence="2">Transposase</fullName>
    </submittedName>
</protein>
<dbReference type="Proteomes" id="UP000032930">
    <property type="component" value="Chromosome"/>
</dbReference>
<feature type="domain" description="Transposase IS116/IS110/IS902 C-terminal" evidence="1">
    <location>
        <begin position="8"/>
        <end position="67"/>
    </location>
</feature>
<dbReference type="EMBL" id="FO818637">
    <property type="protein sequence ID" value="CDM87640.1"/>
    <property type="molecule type" value="Genomic_DNA"/>
</dbReference>
<dbReference type="GO" id="GO:0003677">
    <property type="term" value="F:DNA binding"/>
    <property type="evidence" value="ECO:0007669"/>
    <property type="project" value="InterPro"/>
</dbReference>
<accession>A0A0B6X2B3</accession>
<dbReference type="InterPro" id="IPR047650">
    <property type="entry name" value="Transpos_IS110"/>
</dbReference>
<dbReference type="PANTHER" id="PTHR33055:SF3">
    <property type="entry name" value="PUTATIVE TRANSPOSASE FOR IS117-RELATED"/>
    <property type="match status" value="1"/>
</dbReference>
<evidence type="ECO:0000313" key="3">
    <source>
        <dbReference type="Proteomes" id="UP000032930"/>
    </source>
</evidence>
<proteinExistence type="predicted"/>
<dbReference type="InterPro" id="IPR003346">
    <property type="entry name" value="Transposase_20"/>
</dbReference>
<dbReference type="KEGG" id="xbv:XBW1_0281"/>
<dbReference type="GO" id="GO:0004803">
    <property type="term" value="F:transposase activity"/>
    <property type="evidence" value="ECO:0007669"/>
    <property type="project" value="InterPro"/>
</dbReference>
<organism evidence="2 3">
    <name type="scientific">Xenorhabdus bovienii</name>
    <name type="common">Xenorhabdus nematophila subsp. bovienii</name>
    <dbReference type="NCBI Taxonomy" id="40576"/>
    <lineage>
        <taxon>Bacteria</taxon>
        <taxon>Pseudomonadati</taxon>
        <taxon>Pseudomonadota</taxon>
        <taxon>Gammaproteobacteria</taxon>
        <taxon>Enterobacterales</taxon>
        <taxon>Morganellaceae</taxon>
        <taxon>Xenorhabdus</taxon>
    </lineage>
</organism>
<evidence type="ECO:0000259" key="1">
    <source>
        <dbReference type="Pfam" id="PF02371"/>
    </source>
</evidence>